<evidence type="ECO:0000256" key="1">
    <source>
        <dbReference type="ARBA" id="ARBA00022468"/>
    </source>
</evidence>
<feature type="domain" description="Rho-GAP" evidence="3">
    <location>
        <begin position="16"/>
        <end position="215"/>
    </location>
</feature>
<dbReference type="SMART" id="SM00324">
    <property type="entry name" value="RhoGAP"/>
    <property type="match status" value="1"/>
</dbReference>
<comment type="caution">
    <text evidence="4">The sequence shown here is derived from an EMBL/GenBank/DDBJ whole genome shotgun (WGS) entry which is preliminary data.</text>
</comment>
<dbReference type="CDD" id="cd00159">
    <property type="entry name" value="RhoGAP"/>
    <property type="match status" value="1"/>
</dbReference>
<accession>A0A2R5GKH8</accession>
<dbReference type="EMBL" id="BEYU01000096">
    <property type="protein sequence ID" value="GBG31380.1"/>
    <property type="molecule type" value="Genomic_DNA"/>
</dbReference>
<organism evidence="4 5">
    <name type="scientific">Hondaea fermentalgiana</name>
    <dbReference type="NCBI Taxonomy" id="2315210"/>
    <lineage>
        <taxon>Eukaryota</taxon>
        <taxon>Sar</taxon>
        <taxon>Stramenopiles</taxon>
        <taxon>Bigyra</taxon>
        <taxon>Labyrinthulomycetes</taxon>
        <taxon>Thraustochytrida</taxon>
        <taxon>Thraustochytriidae</taxon>
        <taxon>Hondaea</taxon>
    </lineage>
</organism>
<feature type="compositionally biased region" description="Acidic residues" evidence="2">
    <location>
        <begin position="401"/>
        <end position="413"/>
    </location>
</feature>
<evidence type="ECO:0000313" key="5">
    <source>
        <dbReference type="Proteomes" id="UP000241890"/>
    </source>
</evidence>
<dbReference type="GO" id="GO:0005737">
    <property type="term" value="C:cytoplasm"/>
    <property type="evidence" value="ECO:0007669"/>
    <property type="project" value="TreeGrafter"/>
</dbReference>
<protein>
    <submittedName>
        <fullName evidence="4">Rho GTPase-activating protein 24</fullName>
    </submittedName>
</protein>
<feature type="region of interest" description="Disordered" evidence="2">
    <location>
        <begin position="279"/>
        <end position="328"/>
    </location>
</feature>
<name>A0A2R5GKH8_9STRA</name>
<evidence type="ECO:0000259" key="3">
    <source>
        <dbReference type="PROSITE" id="PS50238"/>
    </source>
</evidence>
<keyword evidence="1" id="KW-0343">GTPase activation</keyword>
<evidence type="ECO:0000313" key="4">
    <source>
        <dbReference type="EMBL" id="GBG31380.1"/>
    </source>
</evidence>
<dbReference type="PROSITE" id="PS50238">
    <property type="entry name" value="RHOGAP"/>
    <property type="match status" value="1"/>
</dbReference>
<dbReference type="Gene3D" id="1.10.555.10">
    <property type="entry name" value="Rho GTPase activation protein"/>
    <property type="match status" value="1"/>
</dbReference>
<dbReference type="InParanoid" id="A0A2R5GKH8"/>
<gene>
    <name evidence="4" type="ORF">FCC1311_076042</name>
</gene>
<dbReference type="PANTHER" id="PTHR14963">
    <property type="entry name" value="RHO GTPASE ACTIVATING PROTEIN 18,19-RELATED"/>
    <property type="match status" value="1"/>
</dbReference>
<evidence type="ECO:0000256" key="2">
    <source>
        <dbReference type="SAM" id="MobiDB-lite"/>
    </source>
</evidence>
<dbReference type="SUPFAM" id="SSF48350">
    <property type="entry name" value="GTPase activation domain, GAP"/>
    <property type="match status" value="1"/>
</dbReference>
<keyword evidence="5" id="KW-1185">Reference proteome</keyword>
<dbReference type="GO" id="GO:0005096">
    <property type="term" value="F:GTPase activator activity"/>
    <property type="evidence" value="ECO:0007669"/>
    <property type="project" value="UniProtKB-KW"/>
</dbReference>
<dbReference type="GO" id="GO:0007165">
    <property type="term" value="P:signal transduction"/>
    <property type="evidence" value="ECO:0007669"/>
    <property type="project" value="InterPro"/>
</dbReference>
<dbReference type="AlphaFoldDB" id="A0A2R5GKH8"/>
<sequence>MMKRYSSGKRASGERATLVTGRLRAPLLRVVTDCVDFLKTDIPEFVFRVPGRKEIVDELVDRYELGEPSALTTFVGVEANDAASLFKKYLMETNTPIFLKSQAQQLVRAATKVDMTQPAEPSKTERRRMAKFNKSLRVLTRTLSSTSAATLAKVFNFLRSVAADKDHTKMSVHALAICFAPVFFLPHFSAQEATAKIHVAIFVTEMLISRADALFPMYRRIVIDDDRIGGRGGGDTGTSGLAQRVSISRRQQQVLLEGIPRRRATVNAATFEHQHGADALKGVSSVRTAQRVARPSRPEDPVGSQASCEEEDSSTESTTDQALSLTESRRRLYTRSVDARGRPDRVDHTRTSWLHELSPFRSSEIRDLHERVSRKRMSARPRPLFELDEELSPERIHDDGEGVDNDEEGERDEEDRHSP</sequence>
<dbReference type="GO" id="GO:0051056">
    <property type="term" value="P:regulation of small GTPase mediated signal transduction"/>
    <property type="evidence" value="ECO:0007669"/>
    <property type="project" value="TreeGrafter"/>
</dbReference>
<dbReference type="InterPro" id="IPR000198">
    <property type="entry name" value="RhoGAP_dom"/>
</dbReference>
<dbReference type="PANTHER" id="PTHR14963:SF7">
    <property type="entry name" value="RHO GTPASE-ACTIVATING PROTEIN 19"/>
    <property type="match status" value="1"/>
</dbReference>
<dbReference type="Proteomes" id="UP000241890">
    <property type="component" value="Unassembled WGS sequence"/>
</dbReference>
<proteinExistence type="predicted"/>
<feature type="region of interest" description="Disordered" evidence="2">
    <location>
        <begin position="370"/>
        <end position="419"/>
    </location>
</feature>
<dbReference type="InterPro" id="IPR008936">
    <property type="entry name" value="Rho_GTPase_activation_prot"/>
</dbReference>
<dbReference type="Pfam" id="PF00620">
    <property type="entry name" value="RhoGAP"/>
    <property type="match status" value="1"/>
</dbReference>
<reference evidence="4 5" key="1">
    <citation type="submission" date="2017-12" db="EMBL/GenBank/DDBJ databases">
        <title>Sequencing, de novo assembly and annotation of complete genome of a new Thraustochytrid species, strain FCC1311.</title>
        <authorList>
            <person name="Sedici K."/>
            <person name="Godart F."/>
            <person name="Aiese Cigliano R."/>
            <person name="Sanseverino W."/>
            <person name="Barakat M."/>
            <person name="Ortet P."/>
            <person name="Marechal E."/>
            <person name="Cagnac O."/>
            <person name="Amato A."/>
        </authorList>
    </citation>
    <scope>NUCLEOTIDE SEQUENCE [LARGE SCALE GENOMIC DNA]</scope>
</reference>